<evidence type="ECO:0000256" key="1">
    <source>
        <dbReference type="ARBA" id="ARBA00003330"/>
    </source>
</evidence>
<keyword evidence="16" id="KW-1185">Reference proteome</keyword>
<dbReference type="GO" id="GO:0008379">
    <property type="term" value="F:thioredoxin peroxidase activity"/>
    <property type="evidence" value="ECO:0007669"/>
    <property type="project" value="TreeGrafter"/>
</dbReference>
<dbReference type="InterPro" id="IPR000866">
    <property type="entry name" value="AhpC/TSA"/>
</dbReference>
<accession>A0AAE3MZH4</accession>
<dbReference type="SUPFAM" id="SSF52833">
    <property type="entry name" value="Thioredoxin-like"/>
    <property type="match status" value="1"/>
</dbReference>
<dbReference type="AlphaFoldDB" id="A0AAE3MZH4"/>
<dbReference type="Proteomes" id="UP001208771">
    <property type="component" value="Unassembled WGS sequence"/>
</dbReference>
<keyword evidence="5" id="KW-0049">Antioxidant</keyword>
<dbReference type="InterPro" id="IPR013766">
    <property type="entry name" value="Thioredoxin_domain"/>
</dbReference>
<dbReference type="Pfam" id="PF00578">
    <property type="entry name" value="AhpC-TSA"/>
    <property type="match status" value="1"/>
</dbReference>
<evidence type="ECO:0000256" key="11">
    <source>
        <dbReference type="ARBA" id="ARBA00042639"/>
    </source>
</evidence>
<dbReference type="PROSITE" id="PS51352">
    <property type="entry name" value="THIOREDOXIN_2"/>
    <property type="match status" value="1"/>
</dbReference>
<dbReference type="GO" id="GO:0005737">
    <property type="term" value="C:cytoplasm"/>
    <property type="evidence" value="ECO:0007669"/>
    <property type="project" value="TreeGrafter"/>
</dbReference>
<keyword evidence="6 15" id="KW-0560">Oxidoreductase</keyword>
<dbReference type="RefSeq" id="WP_306411576.1">
    <property type="nucleotide sequence ID" value="NZ_JANFPI010000003.1"/>
</dbReference>
<evidence type="ECO:0000256" key="6">
    <source>
        <dbReference type="ARBA" id="ARBA00023002"/>
    </source>
</evidence>
<dbReference type="EMBL" id="JANFPI010000003">
    <property type="protein sequence ID" value="MCX8997804.1"/>
    <property type="molecule type" value="Genomic_DNA"/>
</dbReference>
<evidence type="ECO:0000256" key="5">
    <source>
        <dbReference type="ARBA" id="ARBA00022862"/>
    </source>
</evidence>
<evidence type="ECO:0000259" key="14">
    <source>
        <dbReference type="PROSITE" id="PS51352"/>
    </source>
</evidence>
<dbReference type="NCBIfam" id="NF006960">
    <property type="entry name" value="PRK09437.1"/>
    <property type="match status" value="1"/>
</dbReference>
<dbReference type="PIRSF" id="PIRSF000239">
    <property type="entry name" value="AHPC"/>
    <property type="match status" value="1"/>
</dbReference>
<evidence type="ECO:0000256" key="3">
    <source>
        <dbReference type="ARBA" id="ARBA00013017"/>
    </source>
</evidence>
<feature type="active site" description="Cysteine sulfenic acid (-SOH) intermediate; for peroxidase activity" evidence="13">
    <location>
        <position position="46"/>
    </location>
</feature>
<reference evidence="15" key="1">
    <citation type="submission" date="2022-07" db="EMBL/GenBank/DDBJ databases">
        <title>Ectorhizobium quercum gen.nov., sp. nov.</title>
        <authorList>
            <person name="Ma T."/>
            <person name="Li Y."/>
        </authorList>
    </citation>
    <scope>NUCLEOTIDE SEQUENCE</scope>
    <source>
        <strain evidence="15">BDR2-2</strain>
    </source>
</reference>
<comment type="catalytic activity">
    <reaction evidence="12">
        <text>a hydroperoxide + [thioredoxin]-dithiol = an alcohol + [thioredoxin]-disulfide + H2O</text>
        <dbReference type="Rhea" id="RHEA:62620"/>
        <dbReference type="Rhea" id="RHEA-COMP:10698"/>
        <dbReference type="Rhea" id="RHEA-COMP:10700"/>
        <dbReference type="ChEBI" id="CHEBI:15377"/>
        <dbReference type="ChEBI" id="CHEBI:29950"/>
        <dbReference type="ChEBI" id="CHEBI:30879"/>
        <dbReference type="ChEBI" id="CHEBI:35924"/>
        <dbReference type="ChEBI" id="CHEBI:50058"/>
        <dbReference type="EC" id="1.11.1.24"/>
    </reaction>
</comment>
<evidence type="ECO:0000313" key="15">
    <source>
        <dbReference type="EMBL" id="MCX8997804.1"/>
    </source>
</evidence>
<dbReference type="FunFam" id="3.40.30.10:FF:000007">
    <property type="entry name" value="Thioredoxin-dependent thiol peroxidase"/>
    <property type="match status" value="1"/>
</dbReference>
<evidence type="ECO:0000256" key="9">
    <source>
        <dbReference type="ARBA" id="ARBA00032824"/>
    </source>
</evidence>
<dbReference type="EC" id="1.11.1.24" evidence="3"/>
<comment type="function">
    <text evidence="1">Thiol-specific peroxidase that catalyzes the reduction of hydrogen peroxide and organic hydroperoxides to water and alcohols, respectively. Plays a role in cell protection against oxidative stress by detoxifying peroxides and as sensor of hydrogen peroxide-mediated signaling events.</text>
</comment>
<evidence type="ECO:0000256" key="8">
    <source>
        <dbReference type="ARBA" id="ARBA00023284"/>
    </source>
</evidence>
<protein>
    <recommendedName>
        <fullName evidence="3">thioredoxin-dependent peroxiredoxin</fullName>
        <ecNumber evidence="3">1.11.1.24</ecNumber>
    </recommendedName>
    <alternativeName>
        <fullName evidence="9">Thioredoxin peroxidase</fullName>
    </alternativeName>
    <alternativeName>
        <fullName evidence="11">Thioredoxin-dependent peroxiredoxin Bcp</fullName>
    </alternativeName>
</protein>
<proteinExistence type="inferred from homology"/>
<dbReference type="PANTHER" id="PTHR42801:SF4">
    <property type="entry name" value="AHPC_TSA FAMILY PROTEIN"/>
    <property type="match status" value="1"/>
</dbReference>
<keyword evidence="7" id="KW-1015">Disulfide bond</keyword>
<keyword evidence="8" id="KW-0676">Redox-active center</keyword>
<gene>
    <name evidence="15" type="primary">bcp</name>
    <name evidence="15" type="ORF">NOF55_11895</name>
</gene>
<dbReference type="InterPro" id="IPR050924">
    <property type="entry name" value="Peroxiredoxin_BCP/PrxQ"/>
</dbReference>
<dbReference type="GO" id="GO:0034599">
    <property type="term" value="P:cellular response to oxidative stress"/>
    <property type="evidence" value="ECO:0007669"/>
    <property type="project" value="TreeGrafter"/>
</dbReference>
<evidence type="ECO:0000256" key="10">
    <source>
        <dbReference type="ARBA" id="ARBA00038489"/>
    </source>
</evidence>
<evidence type="ECO:0000256" key="2">
    <source>
        <dbReference type="ARBA" id="ARBA00011245"/>
    </source>
</evidence>
<dbReference type="InterPro" id="IPR024706">
    <property type="entry name" value="Peroxiredoxin_AhpC-typ"/>
</dbReference>
<dbReference type="InterPro" id="IPR036249">
    <property type="entry name" value="Thioredoxin-like_sf"/>
</dbReference>
<evidence type="ECO:0000256" key="13">
    <source>
        <dbReference type="PIRSR" id="PIRSR000239-1"/>
    </source>
</evidence>
<feature type="domain" description="Thioredoxin" evidence="14">
    <location>
        <begin position="4"/>
        <end position="156"/>
    </location>
</feature>
<comment type="similarity">
    <text evidence="10">Belongs to the peroxiredoxin family. BCP/PrxQ subfamily.</text>
</comment>
<dbReference type="PANTHER" id="PTHR42801">
    <property type="entry name" value="THIOREDOXIN-DEPENDENT PEROXIDE REDUCTASE"/>
    <property type="match status" value="1"/>
</dbReference>
<dbReference type="CDD" id="cd03017">
    <property type="entry name" value="PRX_BCP"/>
    <property type="match status" value="1"/>
</dbReference>
<comment type="caution">
    <text evidence="15">The sequence shown here is derived from an EMBL/GenBank/DDBJ whole genome shotgun (WGS) entry which is preliminary data.</text>
</comment>
<dbReference type="GO" id="GO:0045454">
    <property type="term" value="P:cell redox homeostasis"/>
    <property type="evidence" value="ECO:0007669"/>
    <property type="project" value="TreeGrafter"/>
</dbReference>
<evidence type="ECO:0000256" key="7">
    <source>
        <dbReference type="ARBA" id="ARBA00023157"/>
    </source>
</evidence>
<dbReference type="Gene3D" id="3.40.30.10">
    <property type="entry name" value="Glutaredoxin"/>
    <property type="match status" value="1"/>
</dbReference>
<evidence type="ECO:0000256" key="12">
    <source>
        <dbReference type="ARBA" id="ARBA00049091"/>
    </source>
</evidence>
<keyword evidence="4 15" id="KW-0575">Peroxidase</keyword>
<evidence type="ECO:0000313" key="16">
    <source>
        <dbReference type="Proteomes" id="UP001208771"/>
    </source>
</evidence>
<name>A0AAE3MZH4_9HYPH</name>
<comment type="subunit">
    <text evidence="2">Monomer.</text>
</comment>
<evidence type="ECO:0000256" key="4">
    <source>
        <dbReference type="ARBA" id="ARBA00022559"/>
    </source>
</evidence>
<sequence>MSILTTGAEAPQFTLPRDGGASVSLADFKGKKVVLYFYPKDDTSGCTVEAIAFTALLPEFQKADTVVIGISPDSPASHDKFCRKHGLGVILASDEEKTVLTAYGVWTEKSMYGRKYMGVERTTVLVDRDGKIAGVWPKVKVKGHAEAVLEAAKKLA</sequence>
<organism evidence="15 16">
    <name type="scientific">Ectorhizobium quercum</name>
    <dbReference type="NCBI Taxonomy" id="2965071"/>
    <lineage>
        <taxon>Bacteria</taxon>
        <taxon>Pseudomonadati</taxon>
        <taxon>Pseudomonadota</taxon>
        <taxon>Alphaproteobacteria</taxon>
        <taxon>Hyphomicrobiales</taxon>
        <taxon>Rhizobiaceae</taxon>
        <taxon>Ectorhizobium</taxon>
    </lineage>
</organism>